<accession>A0A1H2BCR3</accession>
<evidence type="ECO:0000313" key="3">
    <source>
        <dbReference type="Proteomes" id="UP000198751"/>
    </source>
</evidence>
<dbReference type="AlphaFoldDB" id="A0A1H2BCR3"/>
<evidence type="ECO:0000256" key="1">
    <source>
        <dbReference type="SAM" id="Phobius"/>
    </source>
</evidence>
<keyword evidence="1" id="KW-1133">Transmembrane helix</keyword>
<evidence type="ECO:0000313" key="2">
    <source>
        <dbReference type="EMBL" id="SDT56045.1"/>
    </source>
</evidence>
<dbReference type="Proteomes" id="UP000198751">
    <property type="component" value="Chromosome I"/>
</dbReference>
<gene>
    <name evidence="2" type="ORF">SAMN04489743_3598</name>
</gene>
<proteinExistence type="predicted"/>
<keyword evidence="1" id="KW-0812">Transmembrane</keyword>
<feature type="transmembrane region" description="Helical" evidence="1">
    <location>
        <begin position="239"/>
        <end position="257"/>
    </location>
</feature>
<organism evidence="2 3">
    <name type="scientific">Pseudarthrobacter equi</name>
    <dbReference type="NCBI Taxonomy" id="728066"/>
    <lineage>
        <taxon>Bacteria</taxon>
        <taxon>Bacillati</taxon>
        <taxon>Actinomycetota</taxon>
        <taxon>Actinomycetes</taxon>
        <taxon>Micrococcales</taxon>
        <taxon>Micrococcaceae</taxon>
        <taxon>Pseudarthrobacter</taxon>
    </lineage>
</organism>
<keyword evidence="3" id="KW-1185">Reference proteome</keyword>
<reference evidence="3" key="1">
    <citation type="submission" date="2016-10" db="EMBL/GenBank/DDBJ databases">
        <authorList>
            <person name="Varghese N."/>
            <person name="Submissions S."/>
        </authorList>
    </citation>
    <scope>NUCLEOTIDE SEQUENCE [LARGE SCALE GENOMIC DNA]</scope>
    <source>
        <strain evidence="3">IMMIB L-1606</strain>
    </source>
</reference>
<protein>
    <submittedName>
        <fullName evidence="2">Tight adherence protein B</fullName>
    </submittedName>
</protein>
<dbReference type="OrthoDB" id="4948021at2"/>
<name>A0A1H2BCR3_9MICC</name>
<dbReference type="EMBL" id="LT629779">
    <property type="protein sequence ID" value="SDT56045.1"/>
    <property type="molecule type" value="Genomic_DNA"/>
</dbReference>
<sequence length="271" mass="27456">MIVLLALALSLAALLLLKPPRGAAARLHRAAGRPPARASGLMGRPASRRFTRRKKLGSGKNATVGTPLTVLVQQLAALLKGGRTLARLWDELWIVYGTDGPQPSAGDAAAGPAKGGLSDGSLAVLAAARGAAARGTPVSAAIRRALPEVFPGGHREARIWSELAACFDIAEASGCPLADVLTRFAAQLEVEADADAARQTALAGPKATVSLLTWLPLMGLGLGMALGVDPLAMLLGTPLGLAALLGGVALTVAGRLWSSRLVATAAGTGKL</sequence>
<dbReference type="RefSeq" id="WP_091722948.1">
    <property type="nucleotide sequence ID" value="NZ_LT629779.1"/>
</dbReference>
<keyword evidence="1" id="KW-0472">Membrane</keyword>